<protein>
    <submittedName>
        <fullName evidence="1">Uncharacterized protein</fullName>
    </submittedName>
</protein>
<dbReference type="EMBL" id="CP090033">
    <property type="protein sequence ID" value="UPK93352.1"/>
    <property type="molecule type" value="Genomic_DNA"/>
</dbReference>
<keyword evidence="2" id="KW-1185">Reference proteome</keyword>
<proteinExistence type="predicted"/>
<accession>A0ACD3YWW2</accession>
<gene>
    <name evidence="1" type="ORF">LCI18_004287</name>
</gene>
<reference evidence="1" key="1">
    <citation type="submission" date="2021-11" db="EMBL/GenBank/DDBJ databases">
        <title>Fusarium solani-melongenae Genome sequencing and assembly.</title>
        <authorList>
            <person name="Xie S."/>
            <person name="Huang L."/>
            <person name="Zhang X."/>
        </authorList>
    </citation>
    <scope>NUCLEOTIDE SEQUENCE</scope>
    <source>
        <strain evidence="1">CRI 24-3</strain>
    </source>
</reference>
<sequence length="1102" mass="120204">MNPTNVPLPAPGSYADQTSFAFQAVAAGMLGSVRVVPRRVARPRKAARATAAPRPAVASGRVTRKRGNRTARAEAPVQTEPAVPQGAAVPPQPSVPAEFLLYEGQTSGITVPGVQPQSLPVPPPPQPQYFDNGFFDWGSQPNAAAALLSPPGSPPQDLPASSQALLTPPAQDLLAPPQSLLAPSQGPLTPPQDLFALPEDVLTLPVPQDILAPPQGLPTPPQDLPDTSSQDLPAPSQELPTPPKELPAPVKDTPSPLQELPAPDLIPGFLGDEEWKQLLNGTNIDLCAWLNEDLSWGVRWIIIRILNDEDRFAKVVTFILRLSRAQVQEFLEIYLREEYAWRVWEEYVITIPHMPLLEHALEKRITVPALLHYNRPALLTDSISLEDKERGVLFLQERRMHGLVALFRLFCAEPYKDFLPLRIEWEIFQDGIDKQIIHQAVELGWAKPEWLKVGPAAPTTNVPAEDSPLRYQGGFAPLFGAVGQRVPLHRKEGGDGNELNVDYDLNEDYDSEETQDDDEKTLSPDKVDTDARSDLDQPKDQPSSTPNTSVQPTTNNSGNVLPVPEPLPPLPFLPGPFGFQPCQKQEHFLNVAFCRRHPRAYRHVPGCFANSLLEEGRDWVPCREACWPRGAYVQLGPRTLQAYADIIVECARHEAGATGGVAARGMPNANHRSATNGRQTVTNGKAHQCEAAAAHHANTSPQEDPHLGSAENLSSSSWYRQAYDEYVASTMDVEGADQLSENGSFVDEEDTDCEMFATPSASTLPEYRLAMLGGVSNTTNTTQDLSELAPSVQLRHHLDTHFAHYLTKKSTTVRRSSTSHNRGRKKQSSSEILAEDWEGGHDIVLPEAEKDTAYCPKRGDRKKRSRKATEGGRQRKSATKDIEKKTSEAIVAEGNRDEGLGGGHSVLEAHKGSDSEITEAQGTANTETGVEKEPSNNTNSGPASSGRIKIVLKSSSHTPTSPAESTAKSNSPIFGVDRNSIVASTRDRVQMAHYAWSAEEATFASISTHARFAQTADRIVKPPSMGKIVSVDMSAELSELQRLQTAFKNIEGAKKAQGAQDAERAEFAGCADRAMYAVQAEAACFAVEVRDKDGDCEMKDAE</sequence>
<organism evidence="1 2">
    <name type="scientific">Fusarium solani subsp. cucurbitae</name>
    <name type="common">Neocosmosporum cucurbitae</name>
    <dbReference type="NCBI Taxonomy" id="2747967"/>
    <lineage>
        <taxon>Eukaryota</taxon>
        <taxon>Fungi</taxon>
        <taxon>Dikarya</taxon>
        <taxon>Ascomycota</taxon>
        <taxon>Pezizomycotina</taxon>
        <taxon>Sordariomycetes</taxon>
        <taxon>Hypocreomycetidae</taxon>
        <taxon>Hypocreales</taxon>
        <taxon>Nectriaceae</taxon>
        <taxon>Fusarium</taxon>
        <taxon>Fusarium solani species complex</taxon>
    </lineage>
</organism>
<evidence type="ECO:0000313" key="1">
    <source>
        <dbReference type="EMBL" id="UPK93352.1"/>
    </source>
</evidence>
<dbReference type="Proteomes" id="UP000830768">
    <property type="component" value="Chromosome 4"/>
</dbReference>
<name>A0ACD3YWW2_FUSSC</name>
<evidence type="ECO:0000313" key="2">
    <source>
        <dbReference type="Proteomes" id="UP000830768"/>
    </source>
</evidence>